<protein>
    <recommendedName>
        <fullName evidence="4">Glycosyltransferase 2-like domain-containing protein</fullName>
    </recommendedName>
</protein>
<dbReference type="AlphaFoldDB" id="A0A1F5Z3V6"/>
<comment type="similarity">
    <text evidence="1">Belongs to the glycosyltransferase 2 family.</text>
</comment>
<proteinExistence type="inferred from homology"/>
<evidence type="ECO:0000256" key="2">
    <source>
        <dbReference type="ARBA" id="ARBA00022676"/>
    </source>
</evidence>
<dbReference type="STRING" id="1798377.A2872_02875"/>
<evidence type="ECO:0000256" key="3">
    <source>
        <dbReference type="ARBA" id="ARBA00022679"/>
    </source>
</evidence>
<dbReference type="GO" id="GO:0016757">
    <property type="term" value="F:glycosyltransferase activity"/>
    <property type="evidence" value="ECO:0007669"/>
    <property type="project" value="UniProtKB-KW"/>
</dbReference>
<name>A0A1F5Z3V6_9BACT</name>
<evidence type="ECO:0000259" key="4">
    <source>
        <dbReference type="Pfam" id="PF00535"/>
    </source>
</evidence>
<dbReference type="Proteomes" id="UP000178681">
    <property type="component" value="Unassembled WGS sequence"/>
</dbReference>
<dbReference type="InterPro" id="IPR029044">
    <property type="entry name" value="Nucleotide-diphossugar_trans"/>
</dbReference>
<comment type="caution">
    <text evidence="5">The sequence shown here is derived from an EMBL/GenBank/DDBJ whole genome shotgun (WGS) entry which is preliminary data.</text>
</comment>
<accession>A0A1F5Z3V6</accession>
<dbReference type="Gene3D" id="3.90.550.10">
    <property type="entry name" value="Spore Coat Polysaccharide Biosynthesis Protein SpsA, Chain A"/>
    <property type="match status" value="1"/>
</dbReference>
<sequence length="313" mass="35923">MNYSVVITNWNGADVLKKNIPKVAAAVSDALELIVVDDCSTDDSVKVLQDLAKEFKNLKIIKKEKNEGFSSTTNLGVKSARGDLVLLLNSDVIPRPGFLKPVWPLFQNEKLFAVGLHDKSFEKDGRIVSRGRGVGKFIRGYLMHRPGKITSGPSLWASCGSGVFRRDLWLKIGGLDTIYNPAYGEDWDLGYRAWKKGFEILFEEKAVVEHRHEEGALRKRYSPFYRRSITFRNQNIFIIKNIGDPKFILSYLLFLPYHLVYQAVKHSDSAFWYGYLLFLIKILTIKRPEFIKTDAEIINIFSPEFEMKNEEIF</sequence>
<gene>
    <name evidence="5" type="ORF">A2872_02875</name>
</gene>
<dbReference type="PANTHER" id="PTHR43179">
    <property type="entry name" value="RHAMNOSYLTRANSFERASE WBBL"/>
    <property type="match status" value="1"/>
</dbReference>
<organism evidence="5 6">
    <name type="scientific">Candidatus Gottesmanbacteria bacterium RIFCSPHIGHO2_01_FULL_42_12</name>
    <dbReference type="NCBI Taxonomy" id="1798377"/>
    <lineage>
        <taxon>Bacteria</taxon>
        <taxon>Candidatus Gottesmaniibacteriota</taxon>
    </lineage>
</organism>
<dbReference type="EMBL" id="MFJG01000015">
    <property type="protein sequence ID" value="OGG07121.1"/>
    <property type="molecule type" value="Genomic_DNA"/>
</dbReference>
<keyword evidence="2" id="KW-0328">Glycosyltransferase</keyword>
<dbReference type="InterPro" id="IPR001173">
    <property type="entry name" value="Glyco_trans_2-like"/>
</dbReference>
<reference evidence="5 6" key="1">
    <citation type="journal article" date="2016" name="Nat. Commun.">
        <title>Thousands of microbial genomes shed light on interconnected biogeochemical processes in an aquifer system.</title>
        <authorList>
            <person name="Anantharaman K."/>
            <person name="Brown C.T."/>
            <person name="Hug L.A."/>
            <person name="Sharon I."/>
            <person name="Castelle C.J."/>
            <person name="Probst A.J."/>
            <person name="Thomas B.C."/>
            <person name="Singh A."/>
            <person name="Wilkins M.J."/>
            <person name="Karaoz U."/>
            <person name="Brodie E.L."/>
            <person name="Williams K.H."/>
            <person name="Hubbard S.S."/>
            <person name="Banfield J.F."/>
        </authorList>
    </citation>
    <scope>NUCLEOTIDE SEQUENCE [LARGE SCALE GENOMIC DNA]</scope>
</reference>
<dbReference type="PANTHER" id="PTHR43179:SF12">
    <property type="entry name" value="GALACTOFURANOSYLTRANSFERASE GLFT2"/>
    <property type="match status" value="1"/>
</dbReference>
<keyword evidence="3" id="KW-0808">Transferase</keyword>
<evidence type="ECO:0000313" key="6">
    <source>
        <dbReference type="Proteomes" id="UP000178681"/>
    </source>
</evidence>
<evidence type="ECO:0000256" key="1">
    <source>
        <dbReference type="ARBA" id="ARBA00006739"/>
    </source>
</evidence>
<evidence type="ECO:0000313" key="5">
    <source>
        <dbReference type="EMBL" id="OGG07121.1"/>
    </source>
</evidence>
<dbReference type="Pfam" id="PF00535">
    <property type="entry name" value="Glycos_transf_2"/>
    <property type="match status" value="1"/>
</dbReference>
<dbReference type="SUPFAM" id="SSF53448">
    <property type="entry name" value="Nucleotide-diphospho-sugar transferases"/>
    <property type="match status" value="1"/>
</dbReference>
<feature type="domain" description="Glycosyltransferase 2-like" evidence="4">
    <location>
        <begin position="4"/>
        <end position="133"/>
    </location>
</feature>